<dbReference type="InterPro" id="IPR002104">
    <property type="entry name" value="Integrase_catalytic"/>
</dbReference>
<gene>
    <name evidence="7" type="primary">xerD_4</name>
    <name evidence="7" type="ORF">CODIS_39990</name>
</gene>
<sequence>MTQLREQMIDAMTVRGFSPRTHQSYLMVVKDLARYYQRPPDQLGEDELQAYFLYLVKERHLSDASCRLYRHAIRFFYLEVLQQASFDVKIQVPKRRQRIPELLQRSEIVRMLNACSNRKHHMLLLTCYGCGLRVSELVKLKLRHIDGERGLLRIDQGKGGKDRYVGLSPTLLKHLRDYWHVEKPVRWLFPNEQHPDEALSISTPQKVFRRAKRQAGITKVGGIHSLRHAYATHQLQAGMAVQQLQYQLGHRSIQSTLRYVHWVFNDRQSDRRGADLIAALGLRDG</sequence>
<dbReference type="GO" id="GO:0015074">
    <property type="term" value="P:DNA integration"/>
    <property type="evidence" value="ECO:0007669"/>
    <property type="project" value="UniProtKB-KW"/>
</dbReference>
<evidence type="ECO:0000256" key="3">
    <source>
        <dbReference type="ARBA" id="ARBA00023172"/>
    </source>
</evidence>
<dbReference type="PROSITE" id="PS51900">
    <property type="entry name" value="CB"/>
    <property type="match status" value="1"/>
</dbReference>
<evidence type="ECO:0000259" key="6">
    <source>
        <dbReference type="PROSITE" id="PS51900"/>
    </source>
</evidence>
<dbReference type="PROSITE" id="PS51898">
    <property type="entry name" value="TYR_RECOMBINASE"/>
    <property type="match status" value="1"/>
</dbReference>
<dbReference type="AlphaFoldDB" id="A0A7Z0VHQ6"/>
<feature type="domain" description="Core-binding (CB)" evidence="6">
    <location>
        <begin position="1"/>
        <end position="81"/>
    </location>
</feature>
<dbReference type="Pfam" id="PF13495">
    <property type="entry name" value="Phage_int_SAM_4"/>
    <property type="match status" value="1"/>
</dbReference>
<keyword evidence="1" id="KW-0229">DNA integration</keyword>
<accession>A0A7Z0VHQ6</accession>
<protein>
    <submittedName>
        <fullName evidence="7">Tyrosine recombinase XerD</fullName>
    </submittedName>
</protein>
<dbReference type="GO" id="GO:0006310">
    <property type="term" value="P:DNA recombination"/>
    <property type="evidence" value="ECO:0007669"/>
    <property type="project" value="UniProtKB-KW"/>
</dbReference>
<dbReference type="Gene3D" id="1.10.443.10">
    <property type="entry name" value="Intergrase catalytic core"/>
    <property type="match status" value="1"/>
</dbReference>
<evidence type="ECO:0000259" key="5">
    <source>
        <dbReference type="PROSITE" id="PS51898"/>
    </source>
</evidence>
<keyword evidence="2 4" id="KW-0238">DNA-binding</keyword>
<proteinExistence type="predicted"/>
<dbReference type="Pfam" id="PF00589">
    <property type="entry name" value="Phage_integrase"/>
    <property type="match status" value="1"/>
</dbReference>
<dbReference type="PANTHER" id="PTHR30349:SF90">
    <property type="entry name" value="TYROSINE RECOMBINASE XERD"/>
    <property type="match status" value="1"/>
</dbReference>
<dbReference type="PANTHER" id="PTHR30349">
    <property type="entry name" value="PHAGE INTEGRASE-RELATED"/>
    <property type="match status" value="1"/>
</dbReference>
<dbReference type="OrthoDB" id="9801717at2"/>
<feature type="domain" description="Tyr recombinase" evidence="5">
    <location>
        <begin position="98"/>
        <end position="275"/>
    </location>
</feature>
<reference evidence="7 8" key="1">
    <citation type="submission" date="2016-06" db="EMBL/GenBank/DDBJ databases">
        <title>Genome sequence of endosymbiont of Candidatus Endolucinida thiodiazotropha.</title>
        <authorList>
            <person name="Poehlein A."/>
            <person name="Koenig S."/>
            <person name="Heiden S.E."/>
            <person name="Thuermer A."/>
            <person name="Voget S."/>
            <person name="Daniel R."/>
            <person name="Markert S."/>
            <person name="Gros O."/>
            <person name="Schweder T."/>
        </authorList>
    </citation>
    <scope>NUCLEOTIDE SEQUENCE [LARGE SCALE GENOMIC DNA]</scope>
    <source>
        <strain evidence="7 8">COS</strain>
    </source>
</reference>
<evidence type="ECO:0000256" key="2">
    <source>
        <dbReference type="ARBA" id="ARBA00023125"/>
    </source>
</evidence>
<dbReference type="Gene3D" id="1.10.150.130">
    <property type="match status" value="1"/>
</dbReference>
<dbReference type="InterPro" id="IPR010998">
    <property type="entry name" value="Integrase_recombinase_N"/>
</dbReference>
<evidence type="ECO:0000256" key="1">
    <source>
        <dbReference type="ARBA" id="ARBA00022908"/>
    </source>
</evidence>
<dbReference type="InterPro" id="IPR044068">
    <property type="entry name" value="CB"/>
</dbReference>
<keyword evidence="3" id="KW-0233">DNA recombination</keyword>
<evidence type="ECO:0000256" key="4">
    <source>
        <dbReference type="PROSITE-ProRule" id="PRU01248"/>
    </source>
</evidence>
<comment type="caution">
    <text evidence="7">The sequence shown here is derived from an EMBL/GenBank/DDBJ whole genome shotgun (WGS) entry which is preliminary data.</text>
</comment>
<organism evidence="7 8">
    <name type="scientific">Candidatus Thiodiazotropha endolucinida</name>
    <dbReference type="NCBI Taxonomy" id="1655433"/>
    <lineage>
        <taxon>Bacteria</taxon>
        <taxon>Pseudomonadati</taxon>
        <taxon>Pseudomonadota</taxon>
        <taxon>Gammaproteobacteria</taxon>
        <taxon>Chromatiales</taxon>
        <taxon>Sedimenticolaceae</taxon>
        <taxon>Candidatus Thiodiazotropha</taxon>
    </lineage>
</organism>
<name>A0A7Z0VHQ6_9GAMM</name>
<evidence type="ECO:0000313" key="7">
    <source>
        <dbReference type="EMBL" id="ODJ85762.1"/>
    </source>
</evidence>
<dbReference type="EMBL" id="MARB01000036">
    <property type="protein sequence ID" value="ODJ85762.1"/>
    <property type="molecule type" value="Genomic_DNA"/>
</dbReference>
<dbReference type="InterPro" id="IPR004107">
    <property type="entry name" value="Integrase_SAM-like_N"/>
</dbReference>
<dbReference type="InterPro" id="IPR050090">
    <property type="entry name" value="Tyrosine_recombinase_XerCD"/>
</dbReference>
<dbReference type="SUPFAM" id="SSF56349">
    <property type="entry name" value="DNA breaking-rejoining enzymes"/>
    <property type="match status" value="1"/>
</dbReference>
<dbReference type="InterPro" id="IPR013762">
    <property type="entry name" value="Integrase-like_cat_sf"/>
</dbReference>
<dbReference type="Proteomes" id="UP000094769">
    <property type="component" value="Unassembled WGS sequence"/>
</dbReference>
<keyword evidence="8" id="KW-1185">Reference proteome</keyword>
<evidence type="ECO:0000313" key="8">
    <source>
        <dbReference type="Proteomes" id="UP000094769"/>
    </source>
</evidence>
<dbReference type="InterPro" id="IPR011010">
    <property type="entry name" value="DNA_brk_join_enz"/>
</dbReference>
<dbReference type="RefSeq" id="WP_069128312.1">
    <property type="nucleotide sequence ID" value="NZ_MARB01000036.1"/>
</dbReference>
<dbReference type="GO" id="GO:0003677">
    <property type="term" value="F:DNA binding"/>
    <property type="evidence" value="ECO:0007669"/>
    <property type="project" value="UniProtKB-UniRule"/>
</dbReference>